<evidence type="ECO:0000313" key="4">
    <source>
        <dbReference type="WBParaSite" id="nRc.2.0.1.t29933-RA"/>
    </source>
</evidence>
<evidence type="ECO:0000259" key="2">
    <source>
        <dbReference type="Pfam" id="PF02931"/>
    </source>
</evidence>
<dbReference type="WBParaSite" id="nRc.2.0.1.t29933-RA">
    <property type="protein sequence ID" value="nRc.2.0.1.t29933-RA"/>
    <property type="gene ID" value="nRc.2.0.1.g29933"/>
</dbReference>
<dbReference type="InterPro" id="IPR006202">
    <property type="entry name" value="Neur_chan_lig-bd"/>
</dbReference>
<dbReference type="GO" id="GO:0016020">
    <property type="term" value="C:membrane"/>
    <property type="evidence" value="ECO:0007669"/>
    <property type="project" value="InterPro"/>
</dbReference>
<evidence type="ECO:0000313" key="3">
    <source>
        <dbReference type="Proteomes" id="UP000887565"/>
    </source>
</evidence>
<protein>
    <submittedName>
        <fullName evidence="4">Neurotransmitter-gated ion-channel ligand-binding domain-containing protein</fullName>
    </submittedName>
</protein>
<feature type="chain" id="PRO_5036825330" evidence="1">
    <location>
        <begin position="17"/>
        <end position="232"/>
    </location>
</feature>
<proteinExistence type="predicted"/>
<organism evidence="3 4">
    <name type="scientific">Romanomermis culicivorax</name>
    <name type="common">Nematode worm</name>
    <dbReference type="NCBI Taxonomy" id="13658"/>
    <lineage>
        <taxon>Eukaryota</taxon>
        <taxon>Metazoa</taxon>
        <taxon>Ecdysozoa</taxon>
        <taxon>Nematoda</taxon>
        <taxon>Enoplea</taxon>
        <taxon>Dorylaimia</taxon>
        <taxon>Mermithida</taxon>
        <taxon>Mermithoidea</taxon>
        <taxon>Mermithidae</taxon>
        <taxon>Romanomermis</taxon>
    </lineage>
</organism>
<dbReference type="Pfam" id="PF02931">
    <property type="entry name" value="Neur_chan_LBD"/>
    <property type="match status" value="1"/>
</dbReference>
<dbReference type="AlphaFoldDB" id="A0A915JV20"/>
<feature type="signal peptide" evidence="1">
    <location>
        <begin position="1"/>
        <end position="16"/>
    </location>
</feature>
<dbReference type="SUPFAM" id="SSF63712">
    <property type="entry name" value="Nicotinic receptor ligand binding domain-like"/>
    <property type="match status" value="1"/>
</dbReference>
<dbReference type="Proteomes" id="UP000887565">
    <property type="component" value="Unplaced"/>
</dbReference>
<accession>A0A915JV20</accession>
<evidence type="ECO:0000256" key="1">
    <source>
        <dbReference type="SAM" id="SignalP"/>
    </source>
</evidence>
<dbReference type="GO" id="GO:0005230">
    <property type="term" value="F:extracellular ligand-gated monoatomic ion channel activity"/>
    <property type="evidence" value="ECO:0007669"/>
    <property type="project" value="InterPro"/>
</dbReference>
<dbReference type="InterPro" id="IPR036734">
    <property type="entry name" value="Neur_chan_lig-bd_sf"/>
</dbReference>
<name>A0A915JV20_ROMCU</name>
<keyword evidence="1" id="KW-0732">Signal</keyword>
<keyword evidence="3" id="KW-1185">Reference proteome</keyword>
<reference evidence="4" key="1">
    <citation type="submission" date="2022-11" db="UniProtKB">
        <authorList>
            <consortium name="WormBaseParasite"/>
        </authorList>
    </citation>
    <scope>IDENTIFICATION</scope>
</reference>
<feature type="domain" description="Neurotransmitter-gated ion-channel ligand-binding" evidence="2">
    <location>
        <begin position="35"/>
        <end position="144"/>
    </location>
</feature>
<dbReference type="Gene3D" id="2.70.170.10">
    <property type="entry name" value="Neurotransmitter-gated ion-channel ligand-binding domain"/>
    <property type="match status" value="1"/>
</dbReference>
<sequence>MLVLLLCCSFPILFRAEVLDTYFRTVYVGDGESGRILRQILRNYDPYVRPKPPGGGPTKLEIWIQAMNMMWRNDYFYLKGAYNERWVDERLKFKTKSGGPEEITLDANEVKEFIWQPEPIFIKHHKHTVFGRGLLTIFSNGTVHHKNLDTAVMYLKKSANDQKSFDGTFTATDFGNDKNDVTYKCNPQGCILYQNDDLAKKVKNFNYWSTFRKIDDREYEIVNFNLTFVPKS</sequence>